<feature type="compositionally biased region" description="Low complexity" evidence="1">
    <location>
        <begin position="201"/>
        <end position="212"/>
    </location>
</feature>
<protein>
    <recommendedName>
        <fullName evidence="2">Mycothiol-dependent maleylpyruvate isomerase metal-binding domain-containing protein</fullName>
    </recommendedName>
</protein>
<evidence type="ECO:0000259" key="2">
    <source>
        <dbReference type="Pfam" id="PF11716"/>
    </source>
</evidence>
<feature type="region of interest" description="Disordered" evidence="1">
    <location>
        <begin position="182"/>
        <end position="212"/>
    </location>
</feature>
<dbReference type="Pfam" id="PF11716">
    <property type="entry name" value="MDMPI_N"/>
    <property type="match status" value="1"/>
</dbReference>
<dbReference type="InterPro" id="IPR017517">
    <property type="entry name" value="Maleyloyr_isom"/>
</dbReference>
<sequence length="212" mass="23072">MSTVLATFRAEADALGHVASRWAPDDWGRPTRCAPWSVRELFAHVHVALAWLPGMLTAPAPEAAQVSAAGYYRPDHRFSPEADAARIRFAQDRAPGLDVREFRAFTADLADRCAAEPPGRVVRTRHGDAMLLDDFLTTRVVELAVHGLDLADALGRPAWLTPPAADLVLGLLFGRPASELPGPPDRLLRQATNREPPSPALTRLNLTPLTLN</sequence>
<dbReference type="Gene3D" id="1.20.120.450">
    <property type="entry name" value="dinb family like domain"/>
    <property type="match status" value="1"/>
</dbReference>
<comment type="caution">
    <text evidence="3">The sequence shown here is derived from an EMBL/GenBank/DDBJ whole genome shotgun (WGS) entry which is preliminary data.</text>
</comment>
<evidence type="ECO:0000313" key="3">
    <source>
        <dbReference type="EMBL" id="GIE66376.1"/>
    </source>
</evidence>
<dbReference type="InterPro" id="IPR034660">
    <property type="entry name" value="DinB/YfiT-like"/>
</dbReference>
<dbReference type="EMBL" id="BOMS01000033">
    <property type="protein sequence ID" value="GIE66376.1"/>
    <property type="molecule type" value="Genomic_DNA"/>
</dbReference>
<dbReference type="RefSeq" id="WP_203825164.1">
    <property type="nucleotide sequence ID" value="NZ_BAAATY010000006.1"/>
</dbReference>
<name>A0ABQ4B6S2_9ACTN</name>
<dbReference type="InterPro" id="IPR024344">
    <property type="entry name" value="MDMPI_metal-binding"/>
</dbReference>
<accession>A0ABQ4B6S2</accession>
<feature type="domain" description="Mycothiol-dependent maleylpyruvate isomerase metal-binding" evidence="2">
    <location>
        <begin position="8"/>
        <end position="151"/>
    </location>
</feature>
<evidence type="ECO:0000313" key="4">
    <source>
        <dbReference type="Proteomes" id="UP000624709"/>
    </source>
</evidence>
<gene>
    <name evidence="3" type="ORF">Apa02nite_024840</name>
</gene>
<dbReference type="Proteomes" id="UP000624709">
    <property type="component" value="Unassembled WGS sequence"/>
</dbReference>
<dbReference type="SUPFAM" id="SSF109854">
    <property type="entry name" value="DinB/YfiT-like putative metalloenzymes"/>
    <property type="match status" value="1"/>
</dbReference>
<evidence type="ECO:0000256" key="1">
    <source>
        <dbReference type="SAM" id="MobiDB-lite"/>
    </source>
</evidence>
<dbReference type="NCBIfam" id="TIGR03083">
    <property type="entry name" value="maleylpyruvate isomerase family mycothiol-dependent enzyme"/>
    <property type="match status" value="1"/>
</dbReference>
<reference evidence="3 4" key="1">
    <citation type="submission" date="2021-01" db="EMBL/GenBank/DDBJ databases">
        <title>Whole genome shotgun sequence of Actinoplanes palleronii NBRC 14916.</title>
        <authorList>
            <person name="Komaki H."/>
            <person name="Tamura T."/>
        </authorList>
    </citation>
    <scope>NUCLEOTIDE SEQUENCE [LARGE SCALE GENOMIC DNA]</scope>
    <source>
        <strain evidence="3 4">NBRC 14916</strain>
    </source>
</reference>
<keyword evidence="4" id="KW-1185">Reference proteome</keyword>
<proteinExistence type="predicted"/>
<organism evidence="3 4">
    <name type="scientific">Actinoplanes palleronii</name>
    <dbReference type="NCBI Taxonomy" id="113570"/>
    <lineage>
        <taxon>Bacteria</taxon>
        <taxon>Bacillati</taxon>
        <taxon>Actinomycetota</taxon>
        <taxon>Actinomycetes</taxon>
        <taxon>Micromonosporales</taxon>
        <taxon>Micromonosporaceae</taxon>
        <taxon>Actinoplanes</taxon>
    </lineage>
</organism>